<name>A0A8J1TF89_OWEFU</name>
<evidence type="ECO:0000256" key="1">
    <source>
        <dbReference type="SAM" id="MobiDB-lite"/>
    </source>
</evidence>
<dbReference type="Proteomes" id="UP000749559">
    <property type="component" value="Unassembled WGS sequence"/>
</dbReference>
<evidence type="ECO:0000313" key="3">
    <source>
        <dbReference type="Proteomes" id="UP000749559"/>
    </source>
</evidence>
<proteinExistence type="predicted"/>
<sequence>MHGGTTAQITTERTTEGTIETTTETSTAATVAETTEATTEATTKATTDGTTEGPTQAQILSTSKTEKYGPFTVSPLHYPDLYVNVHINNGQSSGSLVLQNTTQSVIYFYSPPIGLNETECRQITLE</sequence>
<organism evidence="2 3">
    <name type="scientific">Owenia fusiformis</name>
    <name type="common">Polychaete worm</name>
    <dbReference type="NCBI Taxonomy" id="6347"/>
    <lineage>
        <taxon>Eukaryota</taxon>
        <taxon>Metazoa</taxon>
        <taxon>Spiralia</taxon>
        <taxon>Lophotrochozoa</taxon>
        <taxon>Annelida</taxon>
        <taxon>Polychaeta</taxon>
        <taxon>Sedentaria</taxon>
        <taxon>Canalipalpata</taxon>
        <taxon>Sabellida</taxon>
        <taxon>Oweniida</taxon>
        <taxon>Oweniidae</taxon>
        <taxon>Owenia</taxon>
    </lineage>
</organism>
<gene>
    <name evidence="2" type="ORF">OFUS_LOCUS3641</name>
</gene>
<reference evidence="2" key="1">
    <citation type="submission" date="2022-03" db="EMBL/GenBank/DDBJ databases">
        <authorList>
            <person name="Martin C."/>
        </authorList>
    </citation>
    <scope>NUCLEOTIDE SEQUENCE</scope>
</reference>
<accession>A0A8J1TF89</accession>
<comment type="caution">
    <text evidence="2">The sequence shown here is derived from an EMBL/GenBank/DDBJ whole genome shotgun (WGS) entry which is preliminary data.</text>
</comment>
<feature type="region of interest" description="Disordered" evidence="1">
    <location>
        <begin position="1"/>
        <end position="63"/>
    </location>
</feature>
<dbReference type="EMBL" id="CAIIXF020000002">
    <property type="protein sequence ID" value="CAH1776467.1"/>
    <property type="molecule type" value="Genomic_DNA"/>
</dbReference>
<feature type="non-terminal residue" evidence="2">
    <location>
        <position position="1"/>
    </location>
</feature>
<feature type="compositionally biased region" description="Low complexity" evidence="1">
    <location>
        <begin position="1"/>
        <end position="57"/>
    </location>
</feature>
<protein>
    <submittedName>
        <fullName evidence="2">Uncharacterized protein</fullName>
    </submittedName>
</protein>
<evidence type="ECO:0000313" key="2">
    <source>
        <dbReference type="EMBL" id="CAH1776467.1"/>
    </source>
</evidence>
<keyword evidence="3" id="KW-1185">Reference proteome</keyword>
<dbReference type="AlphaFoldDB" id="A0A8J1TF89"/>